<dbReference type="RefSeq" id="WP_264324887.1">
    <property type="nucleotide sequence ID" value="NZ_JADEXQ010000028.1"/>
</dbReference>
<comment type="caution">
    <text evidence="3">The sequence shown here is derived from an EMBL/GenBank/DDBJ whole genome shotgun (WGS) entry which is preliminary data.</text>
</comment>
<dbReference type="InterPro" id="IPR008538">
    <property type="entry name" value="Uma2"/>
</dbReference>
<feature type="domain" description="Putative restriction endonuclease" evidence="2">
    <location>
        <begin position="11"/>
        <end position="186"/>
    </location>
</feature>
<keyword evidence="1" id="KW-0472">Membrane</keyword>
<feature type="transmembrane region" description="Helical" evidence="1">
    <location>
        <begin position="45"/>
        <end position="63"/>
    </location>
</feature>
<gene>
    <name evidence="3" type="ORF">IQ266_10010</name>
</gene>
<name>A0A928Z259_9CYAN</name>
<keyword evidence="1" id="KW-0812">Transmembrane</keyword>
<dbReference type="EMBL" id="JADEXQ010000028">
    <property type="protein sequence ID" value="MBE9030061.1"/>
    <property type="molecule type" value="Genomic_DNA"/>
</dbReference>
<dbReference type="PANTHER" id="PTHR34107">
    <property type="entry name" value="SLL0198 PROTEIN-RELATED"/>
    <property type="match status" value="1"/>
</dbReference>
<protein>
    <submittedName>
        <fullName evidence="3">Uma2 family endonuclease</fullName>
    </submittedName>
</protein>
<reference evidence="3" key="1">
    <citation type="submission" date="2020-10" db="EMBL/GenBank/DDBJ databases">
        <authorList>
            <person name="Castelo-Branco R."/>
            <person name="Eusebio N."/>
            <person name="Adriana R."/>
            <person name="Vieira A."/>
            <person name="Brugerolle De Fraissinette N."/>
            <person name="Rezende De Castro R."/>
            <person name="Schneider M.P."/>
            <person name="Vasconcelos V."/>
            <person name="Leao P.N."/>
        </authorList>
    </citation>
    <scope>NUCLEOTIDE SEQUENCE</scope>
    <source>
        <strain evidence="3">LEGE 11480</strain>
    </source>
</reference>
<evidence type="ECO:0000313" key="4">
    <source>
        <dbReference type="Proteomes" id="UP000625316"/>
    </source>
</evidence>
<dbReference type="Pfam" id="PF05685">
    <property type="entry name" value="Uma2"/>
    <property type="match status" value="1"/>
</dbReference>
<evidence type="ECO:0000256" key="1">
    <source>
        <dbReference type="SAM" id="Phobius"/>
    </source>
</evidence>
<accession>A0A928Z259</accession>
<evidence type="ECO:0000313" key="3">
    <source>
        <dbReference type="EMBL" id="MBE9030061.1"/>
    </source>
</evidence>
<dbReference type="InterPro" id="IPR012296">
    <property type="entry name" value="Nuclease_put_TT1808"/>
</dbReference>
<dbReference type="CDD" id="cd06260">
    <property type="entry name" value="DUF820-like"/>
    <property type="match status" value="1"/>
</dbReference>
<dbReference type="PANTHER" id="PTHR34107:SF2">
    <property type="entry name" value="SLL0888 PROTEIN"/>
    <property type="match status" value="1"/>
</dbReference>
<keyword evidence="3" id="KW-0378">Hydrolase</keyword>
<dbReference type="AlphaFoldDB" id="A0A928Z259"/>
<proteinExistence type="predicted"/>
<dbReference type="GO" id="GO:0004519">
    <property type="term" value="F:endonuclease activity"/>
    <property type="evidence" value="ECO:0007669"/>
    <property type="project" value="UniProtKB-KW"/>
</dbReference>
<keyword evidence="1" id="KW-1133">Transmembrane helix</keyword>
<organism evidence="3 4">
    <name type="scientific">Romeriopsis navalis LEGE 11480</name>
    <dbReference type="NCBI Taxonomy" id="2777977"/>
    <lineage>
        <taxon>Bacteria</taxon>
        <taxon>Bacillati</taxon>
        <taxon>Cyanobacteriota</taxon>
        <taxon>Cyanophyceae</taxon>
        <taxon>Leptolyngbyales</taxon>
        <taxon>Leptolyngbyaceae</taxon>
        <taxon>Romeriopsis</taxon>
        <taxon>Romeriopsis navalis</taxon>
    </lineage>
</organism>
<dbReference type="InterPro" id="IPR011335">
    <property type="entry name" value="Restrct_endonuc-II-like"/>
</dbReference>
<dbReference type="Proteomes" id="UP000625316">
    <property type="component" value="Unassembled WGS sequence"/>
</dbReference>
<keyword evidence="3" id="KW-0255">Endonuclease</keyword>
<keyword evidence="3" id="KW-0540">Nuclease</keyword>
<keyword evidence="4" id="KW-1185">Reference proteome</keyword>
<dbReference type="SUPFAM" id="SSF52980">
    <property type="entry name" value="Restriction endonuclease-like"/>
    <property type="match status" value="1"/>
</dbReference>
<sequence length="194" mass="21666">MTIATSSRMTLEQYLSYDDGTDARYELVNGVLVEMGAENPINTTIASFLFSIFLGMGIPYYCLAIGHQLQVESAYASARQPDLIVHTESSEAAISTDKVLRLEQPNPQLVVEIVSNSVNDQKSRSRDYEEKVQEYAARGIAEYWIVDPDRALVRVCRLVDDVYTFEDFQAEQVIVSQAFPSLGLTAEQVLKAGR</sequence>
<evidence type="ECO:0000259" key="2">
    <source>
        <dbReference type="Pfam" id="PF05685"/>
    </source>
</evidence>
<dbReference type="Gene3D" id="3.90.1570.10">
    <property type="entry name" value="tt1808, chain A"/>
    <property type="match status" value="1"/>
</dbReference>